<gene>
    <name evidence="5" type="ORF">XF5B_26790</name>
</gene>
<dbReference type="RefSeq" id="WP_182869750.1">
    <property type="nucleotide sequence ID" value="NZ_AP022638.1"/>
</dbReference>
<dbReference type="Pfam" id="PF26079">
    <property type="entry name" value="Baseplate_J_C"/>
    <property type="match status" value="1"/>
</dbReference>
<evidence type="ECO:0000256" key="1">
    <source>
        <dbReference type="ARBA" id="ARBA00038087"/>
    </source>
</evidence>
<dbReference type="EMBL" id="AP023095">
    <property type="protein sequence ID" value="BCE55167.1"/>
    <property type="molecule type" value="Genomic_DNA"/>
</dbReference>
<organism evidence="5">
    <name type="scientific">Bradyrhizobium diazoefficiens</name>
    <dbReference type="NCBI Taxonomy" id="1355477"/>
    <lineage>
        <taxon>Bacteria</taxon>
        <taxon>Pseudomonadati</taxon>
        <taxon>Pseudomonadota</taxon>
        <taxon>Alphaproteobacteria</taxon>
        <taxon>Hyphomicrobiales</taxon>
        <taxon>Nitrobacteraceae</taxon>
        <taxon>Bradyrhizobium</taxon>
    </lineage>
</organism>
<dbReference type="InterPro" id="IPR006949">
    <property type="entry name" value="Barrel_Baseplate_J-like"/>
</dbReference>
<feature type="domain" description="Baseplate J-like C-terminal" evidence="4">
    <location>
        <begin position="298"/>
        <end position="371"/>
    </location>
</feature>
<dbReference type="PANTHER" id="PTHR37829">
    <property type="entry name" value="PHAGE-LIKE ELEMENT PBSX PROTEIN XKDT"/>
    <property type="match status" value="1"/>
</dbReference>
<evidence type="ECO:0000259" key="3">
    <source>
        <dbReference type="Pfam" id="PF26078"/>
    </source>
</evidence>
<sequence length="377" mass="40287">MPWSTPTLRDVRSLVRDAVNASLPGADANVPNSVLRVLSDNQGALCHLTLQYIDWLALQLLPDTAETEWLDRHGDIWLVNADGSTGRKMAALASGTASFQGTIDGTVLPAHTQLQSAVGMPAGSDSPYEVVTYETLADIITSSAAPVEGAIRALDPGSFGNLPTDASLSITIPVPGVSTTAQVVALTGGTDDETDEQLRGRILRRIQQPPMGGAAHDYEAWALAVPGVTRAWTVANEMGIGTMTTRFLMDDLRADDDGWPRPEDIAAVADYIDKMRPVAVKDCYVVAPIKQFIDMTIADLVPDSEEVKAEIEASLRSMLKLMAAPGQTIFAAWVSYAIMNSPSVQSFRLVTDADYVMPSPGHMAVLGTINFDDTAST</sequence>
<comment type="similarity">
    <text evidence="1">Belongs to the Mu gp47/PBSX XkdT family.</text>
</comment>
<evidence type="ECO:0000259" key="2">
    <source>
        <dbReference type="Pfam" id="PF04865"/>
    </source>
</evidence>
<reference evidence="5" key="1">
    <citation type="submission" date="2020-05" db="EMBL/GenBank/DDBJ databases">
        <title>Complete genome sequence of Bradyrhizobium diazoefficiens XF5 isolated from soybean nodule.</title>
        <authorList>
            <person name="Noda R."/>
            <person name="Kakizaki K."/>
            <person name="Minamisawa K."/>
        </authorList>
    </citation>
    <scope>NUCLEOTIDE SEQUENCE</scope>
    <source>
        <strain evidence="5">XF5</strain>
    </source>
</reference>
<dbReference type="Pfam" id="PF26078">
    <property type="entry name" value="Baseplate_J_M"/>
    <property type="match status" value="1"/>
</dbReference>
<dbReference type="InterPro" id="IPR058531">
    <property type="entry name" value="Baseplate_J_M"/>
</dbReference>
<evidence type="ECO:0000259" key="4">
    <source>
        <dbReference type="Pfam" id="PF26079"/>
    </source>
</evidence>
<dbReference type="AlphaFoldDB" id="A0A809ZUK7"/>
<dbReference type="Pfam" id="PF04865">
    <property type="entry name" value="Baseplate_J"/>
    <property type="match status" value="1"/>
</dbReference>
<feature type="domain" description="Baseplate protein J-like barrel" evidence="2">
    <location>
        <begin position="97"/>
        <end position="189"/>
    </location>
</feature>
<name>A0A809ZUK7_9BRAD</name>
<accession>A0A809ZUK7</accession>
<proteinExistence type="inferred from homology"/>
<dbReference type="PANTHER" id="PTHR37829:SF3">
    <property type="entry name" value="PROTEIN JAYE-RELATED"/>
    <property type="match status" value="1"/>
</dbReference>
<protein>
    <submittedName>
        <fullName evidence="5">Tail protein</fullName>
    </submittedName>
</protein>
<dbReference type="InterPro" id="IPR058530">
    <property type="entry name" value="Baseplate_J-like_C"/>
</dbReference>
<feature type="domain" description="Baseplate J-like central" evidence="3">
    <location>
        <begin position="211"/>
        <end position="287"/>
    </location>
</feature>
<evidence type="ECO:0000313" key="5">
    <source>
        <dbReference type="EMBL" id="BCE55167.1"/>
    </source>
</evidence>
<dbReference type="InterPro" id="IPR052399">
    <property type="entry name" value="Phage_Baseplate_Assmbl_Protein"/>
</dbReference>